<name>A0A1F7RSX6_9BACT</name>
<protein>
    <recommendedName>
        <fullName evidence="3">HEAT repeat domain-containing protein</fullName>
    </recommendedName>
</protein>
<dbReference type="Pfam" id="PF13646">
    <property type="entry name" value="HEAT_2"/>
    <property type="match status" value="1"/>
</dbReference>
<dbReference type="InterPro" id="IPR011989">
    <property type="entry name" value="ARM-like"/>
</dbReference>
<proteinExistence type="predicted"/>
<dbReference type="EMBL" id="MGDD01000213">
    <property type="protein sequence ID" value="OGL44659.1"/>
    <property type="molecule type" value="Genomic_DNA"/>
</dbReference>
<evidence type="ECO:0000313" key="1">
    <source>
        <dbReference type="EMBL" id="OGL44659.1"/>
    </source>
</evidence>
<evidence type="ECO:0000313" key="2">
    <source>
        <dbReference type="Proteomes" id="UP000179266"/>
    </source>
</evidence>
<dbReference type="Proteomes" id="UP000179266">
    <property type="component" value="Unassembled WGS sequence"/>
</dbReference>
<gene>
    <name evidence="1" type="ORF">A2161_06450</name>
</gene>
<reference evidence="1 2" key="1">
    <citation type="journal article" date="2016" name="Nat. Commun.">
        <title>Thousands of microbial genomes shed light on interconnected biogeochemical processes in an aquifer system.</title>
        <authorList>
            <person name="Anantharaman K."/>
            <person name="Brown C.T."/>
            <person name="Hug L.A."/>
            <person name="Sharon I."/>
            <person name="Castelle C.J."/>
            <person name="Probst A.J."/>
            <person name="Thomas B.C."/>
            <person name="Singh A."/>
            <person name="Wilkins M.J."/>
            <person name="Karaoz U."/>
            <person name="Brodie E.L."/>
            <person name="Williams K.H."/>
            <person name="Hubbard S.S."/>
            <person name="Banfield J.F."/>
        </authorList>
    </citation>
    <scope>NUCLEOTIDE SEQUENCE [LARGE SCALE GENOMIC DNA]</scope>
</reference>
<sequence length="192" mass="21161">MEIARAVKDPGVQEAAIEKLSDEKVRNKLRQELEEKAQVPCKEGVLTVHADGSVEVSEQLVDKILTAFGNERVIEALGKLRSSEKAIQSLGIIAERGGDEAERAIEFLKKSLLNSHSKIRACALKQLGELKKLDLADIFISAIEQDTDLKAKQQAYCALSALGRSEDIPLFEKAKTHSDPLVRKIAESFKPE</sequence>
<organism evidence="1 2">
    <name type="scientific">Candidatus Schekmanbacteria bacterium RBG_13_48_7</name>
    <dbReference type="NCBI Taxonomy" id="1817878"/>
    <lineage>
        <taxon>Bacteria</taxon>
        <taxon>Candidatus Schekmaniibacteriota</taxon>
    </lineage>
</organism>
<dbReference type="SUPFAM" id="SSF48371">
    <property type="entry name" value="ARM repeat"/>
    <property type="match status" value="1"/>
</dbReference>
<dbReference type="InterPro" id="IPR016024">
    <property type="entry name" value="ARM-type_fold"/>
</dbReference>
<dbReference type="AlphaFoldDB" id="A0A1F7RSX6"/>
<comment type="caution">
    <text evidence="1">The sequence shown here is derived from an EMBL/GenBank/DDBJ whole genome shotgun (WGS) entry which is preliminary data.</text>
</comment>
<accession>A0A1F7RSX6</accession>
<evidence type="ECO:0008006" key="3">
    <source>
        <dbReference type="Google" id="ProtNLM"/>
    </source>
</evidence>
<dbReference type="Gene3D" id="1.25.10.10">
    <property type="entry name" value="Leucine-rich Repeat Variant"/>
    <property type="match status" value="1"/>
</dbReference>